<dbReference type="EMBL" id="AHEJ01000109">
    <property type="protein sequence ID" value="EOP55866.1"/>
    <property type="molecule type" value="Genomic_DNA"/>
</dbReference>
<dbReference type="Proteomes" id="UP000013989">
    <property type="component" value="Unassembled WGS sequence"/>
</dbReference>
<dbReference type="Gene3D" id="1.20.58.520">
    <property type="entry name" value="Amidohydrolase"/>
    <property type="match status" value="1"/>
</dbReference>
<feature type="domain" description="Amidohydrolase-related" evidence="1">
    <location>
        <begin position="59"/>
        <end position="418"/>
    </location>
</feature>
<dbReference type="CDD" id="cd01299">
    <property type="entry name" value="Met_dep_hydrolase_A"/>
    <property type="match status" value="1"/>
</dbReference>
<sequence length="438" mass="48708">MKKKTALLNCTIINGDMNREIEKDMVILVNNLGIIEKIENRQNIIIPKEYEQIDIKNQFVMPGLINAHAHLFSDGSPTGLSFSEEVLNFGIKLLDTKLGKKFIYNRMKKNALVSFQSGITTLRSVGEFFYQDVKLRDDIQNEKLIGPDLIVSGFFISATGGHGAPYLALETDGPWEGVKNVRKNVRQGVDLIKICVTGGVTDAKTIGEAGRIQLTEEEVYAICKEAHKIGMMVAAHVESTEGVRIALKGGVDTIEHGATMDEEIISLYKQNPNALRGYTSLIPTFQAAYPYTLLDRNITNINDVLFENAKIVYTNMMISFQQAIDNDISVGVGNDAAMAYVSHYDLWRELDHMIRFGGINEKKALHLVTKSNSEILGISEKVGTIDVGKKANLLVLPDDPIKNIKNLSKINLVIKNGVLFEDLNIKKNEKLDNILDLI</sequence>
<dbReference type="SUPFAM" id="SSF51338">
    <property type="entry name" value="Composite domain of metallo-dependent hydrolases"/>
    <property type="match status" value="1"/>
</dbReference>
<name>A0A9W5VCH5_BACCE</name>
<accession>A0A9W5VCH5</accession>
<organism evidence="2 3">
    <name type="scientific">Bacillus cereus ISP2954</name>
    <dbReference type="NCBI Taxonomy" id="1053215"/>
    <lineage>
        <taxon>Bacteria</taxon>
        <taxon>Bacillati</taxon>
        <taxon>Bacillota</taxon>
        <taxon>Bacilli</taxon>
        <taxon>Bacillales</taxon>
        <taxon>Bacillaceae</taxon>
        <taxon>Bacillus</taxon>
        <taxon>Bacillus cereus group</taxon>
    </lineage>
</organism>
<dbReference type="PANTHER" id="PTHR43135:SF3">
    <property type="entry name" value="ALPHA-D-RIBOSE 1-METHYLPHOSPHONATE 5-TRIPHOSPHATE DIPHOSPHATASE"/>
    <property type="match status" value="1"/>
</dbReference>
<reference evidence="2 3" key="1">
    <citation type="submission" date="2012-12" db="EMBL/GenBank/DDBJ databases">
        <title>The Genome Sequence of Bacillus cereus ISP2954.</title>
        <authorList>
            <consortium name="The Broad Institute Genome Sequencing Platform"/>
            <consortium name="The Broad Institute Genome Sequencing Center for Infectious Disease"/>
            <person name="Feldgarden M."/>
            <person name="Van der Auwera G.A."/>
            <person name="Mahillon J."/>
            <person name="Duprez V."/>
            <person name="Timmery S."/>
            <person name="Mattelet C."/>
            <person name="Dierick K."/>
            <person name="Sun M."/>
            <person name="Yu Z."/>
            <person name="Zhu L."/>
            <person name="Hu X."/>
            <person name="Shank E.B."/>
            <person name="Swiecicka I."/>
            <person name="Hansen B.M."/>
            <person name="Andrup L."/>
            <person name="Walker B."/>
            <person name="Young S.K."/>
            <person name="Zeng Q."/>
            <person name="Gargeya S."/>
            <person name="Fitzgerald M."/>
            <person name="Haas B."/>
            <person name="Abouelleil A."/>
            <person name="Alvarado L."/>
            <person name="Arachchi H.M."/>
            <person name="Berlin A.M."/>
            <person name="Chapman S.B."/>
            <person name="Dewar J."/>
            <person name="Goldberg J."/>
            <person name="Griggs A."/>
            <person name="Gujja S."/>
            <person name="Hansen M."/>
            <person name="Howarth C."/>
            <person name="Imamovic A."/>
            <person name="Larimer J."/>
            <person name="McCowan C."/>
            <person name="Murphy C."/>
            <person name="Neiman D."/>
            <person name="Pearson M."/>
            <person name="Priest M."/>
            <person name="Roberts A."/>
            <person name="Saif S."/>
            <person name="Shea T."/>
            <person name="Sisk P."/>
            <person name="Sykes S."/>
            <person name="Wortman J."/>
            <person name="Nusbaum C."/>
            <person name="Birren B."/>
        </authorList>
    </citation>
    <scope>NUCLEOTIDE SEQUENCE [LARGE SCALE GENOMIC DNA]</scope>
    <source>
        <strain evidence="2 3">ISP2954</strain>
    </source>
</reference>
<dbReference type="Gene3D" id="2.30.40.10">
    <property type="entry name" value="Urease, subunit C, domain 1"/>
    <property type="match status" value="2"/>
</dbReference>
<evidence type="ECO:0000259" key="1">
    <source>
        <dbReference type="Pfam" id="PF01979"/>
    </source>
</evidence>
<dbReference type="SMR" id="A0A9W5VCH5"/>
<evidence type="ECO:0000313" key="2">
    <source>
        <dbReference type="EMBL" id="EOP55866.1"/>
    </source>
</evidence>
<comment type="caution">
    <text evidence="2">The sequence shown here is derived from an EMBL/GenBank/DDBJ whole genome shotgun (WGS) entry which is preliminary data.</text>
</comment>
<proteinExistence type="predicted"/>
<gene>
    <name evidence="2" type="ORF">IGU_04855</name>
</gene>
<dbReference type="InterPro" id="IPR006680">
    <property type="entry name" value="Amidohydro-rel"/>
</dbReference>
<dbReference type="AlphaFoldDB" id="A0A9W5VCH5"/>
<dbReference type="RefSeq" id="WP_000730548.1">
    <property type="nucleotide sequence ID" value="NZ_KB976768.1"/>
</dbReference>
<dbReference type="PANTHER" id="PTHR43135">
    <property type="entry name" value="ALPHA-D-RIBOSE 1-METHYLPHOSPHONATE 5-TRIPHOSPHATE DIPHOSPHATASE"/>
    <property type="match status" value="1"/>
</dbReference>
<dbReference type="InterPro" id="IPR011059">
    <property type="entry name" value="Metal-dep_hydrolase_composite"/>
</dbReference>
<evidence type="ECO:0000313" key="3">
    <source>
        <dbReference type="Proteomes" id="UP000013989"/>
    </source>
</evidence>
<dbReference type="Gene3D" id="3.40.50.10910">
    <property type="entry name" value="Amidohydrolase"/>
    <property type="match status" value="1"/>
</dbReference>
<dbReference type="InterPro" id="IPR032466">
    <property type="entry name" value="Metal_Hydrolase"/>
</dbReference>
<dbReference type="GO" id="GO:0016810">
    <property type="term" value="F:hydrolase activity, acting on carbon-nitrogen (but not peptide) bonds"/>
    <property type="evidence" value="ECO:0007669"/>
    <property type="project" value="InterPro"/>
</dbReference>
<protein>
    <recommendedName>
        <fullName evidence="1">Amidohydrolase-related domain-containing protein</fullName>
    </recommendedName>
</protein>
<dbReference type="InterPro" id="IPR057744">
    <property type="entry name" value="OTAase-like"/>
</dbReference>
<dbReference type="InterPro" id="IPR051781">
    <property type="entry name" value="Metallo-dep_Hydrolase"/>
</dbReference>
<dbReference type="Pfam" id="PF01979">
    <property type="entry name" value="Amidohydro_1"/>
    <property type="match status" value="1"/>
</dbReference>
<dbReference type="SUPFAM" id="SSF51556">
    <property type="entry name" value="Metallo-dependent hydrolases"/>
    <property type="match status" value="1"/>
</dbReference>